<dbReference type="PROSITE" id="PS50157">
    <property type="entry name" value="ZINC_FINGER_C2H2_2"/>
    <property type="match status" value="10"/>
</dbReference>
<feature type="domain" description="C2H2-type" evidence="11">
    <location>
        <begin position="63"/>
        <end position="90"/>
    </location>
</feature>
<gene>
    <name evidence="12" type="ORF">MNOR_LOCUS31928</name>
</gene>
<dbReference type="GO" id="GO:0008270">
    <property type="term" value="F:zinc ion binding"/>
    <property type="evidence" value="ECO:0007669"/>
    <property type="project" value="UniProtKB-KW"/>
</dbReference>
<evidence type="ECO:0000256" key="9">
    <source>
        <dbReference type="ARBA" id="ARBA00023242"/>
    </source>
</evidence>
<feature type="domain" description="C2H2-type" evidence="11">
    <location>
        <begin position="315"/>
        <end position="342"/>
    </location>
</feature>
<dbReference type="EMBL" id="CAXKWB010042241">
    <property type="protein sequence ID" value="CAL4157476.1"/>
    <property type="molecule type" value="Genomic_DNA"/>
</dbReference>
<dbReference type="Pfam" id="PF00096">
    <property type="entry name" value="zf-C2H2"/>
    <property type="match status" value="3"/>
</dbReference>
<feature type="domain" description="C2H2-type" evidence="11">
    <location>
        <begin position="91"/>
        <end position="118"/>
    </location>
</feature>
<feature type="domain" description="C2H2-type" evidence="11">
    <location>
        <begin position="119"/>
        <end position="146"/>
    </location>
</feature>
<comment type="caution">
    <text evidence="12">The sequence shown here is derived from an EMBL/GenBank/DDBJ whole genome shotgun (WGS) entry which is preliminary data.</text>
</comment>
<reference evidence="12 13" key="1">
    <citation type="submission" date="2024-05" db="EMBL/GenBank/DDBJ databases">
        <authorList>
            <person name="Wallberg A."/>
        </authorList>
    </citation>
    <scope>NUCLEOTIDE SEQUENCE [LARGE SCALE GENOMIC DNA]</scope>
</reference>
<name>A0AAV2S3P6_MEGNR</name>
<keyword evidence="13" id="KW-1185">Reference proteome</keyword>
<dbReference type="InterPro" id="IPR036236">
    <property type="entry name" value="Znf_C2H2_sf"/>
</dbReference>
<evidence type="ECO:0000259" key="11">
    <source>
        <dbReference type="PROSITE" id="PS50157"/>
    </source>
</evidence>
<keyword evidence="9" id="KW-0539">Nucleus</keyword>
<dbReference type="GO" id="GO:0006357">
    <property type="term" value="P:regulation of transcription by RNA polymerase II"/>
    <property type="evidence" value="ECO:0007669"/>
    <property type="project" value="TreeGrafter"/>
</dbReference>
<keyword evidence="6" id="KW-0805">Transcription regulation</keyword>
<keyword evidence="4 10" id="KW-0863">Zinc-finger</keyword>
<evidence type="ECO:0000313" key="13">
    <source>
        <dbReference type="Proteomes" id="UP001497623"/>
    </source>
</evidence>
<evidence type="ECO:0000256" key="5">
    <source>
        <dbReference type="ARBA" id="ARBA00022833"/>
    </source>
</evidence>
<evidence type="ECO:0000256" key="7">
    <source>
        <dbReference type="ARBA" id="ARBA00023125"/>
    </source>
</evidence>
<evidence type="ECO:0000256" key="2">
    <source>
        <dbReference type="ARBA" id="ARBA00022723"/>
    </source>
</evidence>
<protein>
    <recommendedName>
        <fullName evidence="11">C2H2-type domain-containing protein</fullName>
    </recommendedName>
</protein>
<dbReference type="SUPFAM" id="SSF57667">
    <property type="entry name" value="beta-beta-alpha zinc fingers"/>
    <property type="match status" value="6"/>
</dbReference>
<dbReference type="AlphaFoldDB" id="A0AAV2S3P6"/>
<dbReference type="Pfam" id="PF23611">
    <property type="entry name" value="zf-C2H2_16"/>
    <property type="match status" value="1"/>
</dbReference>
<sequence>MPSTNFADSILIHSHYQDFSENQDFKEEMHTSLNDTEELPSYTYIQTSNLDTQVQSSSGEIILTCTLCDYTCKRRDKLKNHMLNHTGEKPYACNFCDFRCKRSDKLKSHHLTHTGEKPFKCEFCEHRCKRRDNLKIHMMTHTGEKPYECEVCGYKCTTSDRLKTHKMIHTGEKPFECNICDYKCTSNDKLKTHMLNHTGEKPFGCDFCEYKCKRKERLKLHTMTHTGEKPFNCKICPYKCTTADRLRNHVMIHTGEKPFACQKCEYRCTTADRLKTHHLTHTGEKPFSCNYCDHRCTSNDKLKRHIMTHTGEKPFSCTECEFRCTRSDKLKRHILSHKLKNKQVDDMQQTASQIKPIHNEFNSDIKTETNANEEKISSTFKKVLFDHSASRSNGVDLTKAEYSNQSSFILLSKNHQSSHSQILNDLTSPISHIDELTAAEFVPVSACKTLSSSFSLPYTSNLRKQHSTNNTSTFQLSNISQLTHINKVAQTHQKLVPTYLQAISDSSVQLESSLTINQPIFQSSTLDQQKMPSLPISYHTSKYPMNPPVQHQKPSSPPGGHVLIPQEIISEASAISENIQQETNQCNQVDLIKTPASSAETDTLHFQSTQPILDPSQHSLMMRLSSYMIGTYQQSPS</sequence>
<dbReference type="InterPro" id="IPR050589">
    <property type="entry name" value="Ikaros_C2H2-ZF"/>
</dbReference>
<keyword evidence="5" id="KW-0862">Zinc</keyword>
<organism evidence="12 13">
    <name type="scientific">Meganyctiphanes norvegica</name>
    <name type="common">Northern krill</name>
    <name type="synonym">Thysanopoda norvegica</name>
    <dbReference type="NCBI Taxonomy" id="48144"/>
    <lineage>
        <taxon>Eukaryota</taxon>
        <taxon>Metazoa</taxon>
        <taxon>Ecdysozoa</taxon>
        <taxon>Arthropoda</taxon>
        <taxon>Crustacea</taxon>
        <taxon>Multicrustacea</taxon>
        <taxon>Malacostraca</taxon>
        <taxon>Eumalacostraca</taxon>
        <taxon>Eucarida</taxon>
        <taxon>Euphausiacea</taxon>
        <taxon>Euphausiidae</taxon>
        <taxon>Meganyctiphanes</taxon>
    </lineage>
</organism>
<feature type="domain" description="C2H2-type" evidence="11">
    <location>
        <begin position="287"/>
        <end position="314"/>
    </location>
</feature>
<dbReference type="FunFam" id="3.30.160.60:FF:002343">
    <property type="entry name" value="Zinc finger protein 33A"/>
    <property type="match status" value="1"/>
</dbReference>
<evidence type="ECO:0000256" key="6">
    <source>
        <dbReference type="ARBA" id="ARBA00023015"/>
    </source>
</evidence>
<feature type="domain" description="C2H2-type" evidence="11">
    <location>
        <begin position="175"/>
        <end position="202"/>
    </location>
</feature>
<evidence type="ECO:0000256" key="8">
    <source>
        <dbReference type="ARBA" id="ARBA00023163"/>
    </source>
</evidence>
<evidence type="ECO:0000256" key="10">
    <source>
        <dbReference type="PROSITE-ProRule" id="PRU00042"/>
    </source>
</evidence>
<dbReference type="FunFam" id="3.30.160.60:FF:000100">
    <property type="entry name" value="Zinc finger 45-like"/>
    <property type="match status" value="2"/>
</dbReference>
<keyword evidence="3" id="KW-0677">Repeat</keyword>
<dbReference type="Proteomes" id="UP001497623">
    <property type="component" value="Unassembled WGS sequence"/>
</dbReference>
<dbReference type="InterPro" id="IPR013087">
    <property type="entry name" value="Znf_C2H2_type"/>
</dbReference>
<dbReference type="PANTHER" id="PTHR24404">
    <property type="entry name" value="ZINC FINGER PROTEIN"/>
    <property type="match status" value="1"/>
</dbReference>
<accession>A0AAV2S3P6</accession>
<dbReference type="SMART" id="SM00355">
    <property type="entry name" value="ZnF_C2H2"/>
    <property type="match status" value="10"/>
</dbReference>
<evidence type="ECO:0000256" key="4">
    <source>
        <dbReference type="ARBA" id="ARBA00022771"/>
    </source>
</evidence>
<evidence type="ECO:0000313" key="12">
    <source>
        <dbReference type="EMBL" id="CAL4157476.1"/>
    </source>
</evidence>
<dbReference type="FunFam" id="3.30.160.60:FF:000446">
    <property type="entry name" value="Zinc finger protein"/>
    <property type="match status" value="4"/>
</dbReference>
<evidence type="ECO:0000256" key="1">
    <source>
        <dbReference type="ARBA" id="ARBA00004123"/>
    </source>
</evidence>
<feature type="domain" description="C2H2-type" evidence="11">
    <location>
        <begin position="259"/>
        <end position="286"/>
    </location>
</feature>
<dbReference type="GO" id="GO:0000978">
    <property type="term" value="F:RNA polymerase II cis-regulatory region sequence-specific DNA binding"/>
    <property type="evidence" value="ECO:0007669"/>
    <property type="project" value="TreeGrafter"/>
</dbReference>
<feature type="domain" description="C2H2-type" evidence="11">
    <location>
        <begin position="147"/>
        <end position="174"/>
    </location>
</feature>
<dbReference type="Gene3D" id="3.30.160.60">
    <property type="entry name" value="Classic Zinc Finger"/>
    <property type="match status" value="10"/>
</dbReference>
<dbReference type="GO" id="GO:0005634">
    <property type="term" value="C:nucleus"/>
    <property type="evidence" value="ECO:0007669"/>
    <property type="project" value="UniProtKB-SubCell"/>
</dbReference>
<dbReference type="GO" id="GO:0003700">
    <property type="term" value="F:DNA-binding transcription factor activity"/>
    <property type="evidence" value="ECO:0007669"/>
    <property type="project" value="TreeGrafter"/>
</dbReference>
<dbReference type="PROSITE" id="PS00028">
    <property type="entry name" value="ZINC_FINGER_C2H2_1"/>
    <property type="match status" value="10"/>
</dbReference>
<dbReference type="PANTHER" id="PTHR24404:SF111">
    <property type="entry name" value="GASTRULA ZINC FINGER PROTEIN XLCGF49.1-LIKE-RELATED"/>
    <property type="match status" value="1"/>
</dbReference>
<keyword evidence="8" id="KW-0804">Transcription</keyword>
<evidence type="ECO:0000256" key="3">
    <source>
        <dbReference type="ARBA" id="ARBA00022737"/>
    </source>
</evidence>
<keyword evidence="2" id="KW-0479">Metal-binding</keyword>
<dbReference type="InterPro" id="IPR056438">
    <property type="entry name" value="Znf-C2H2_CTCF"/>
</dbReference>
<dbReference type="FunFam" id="3.30.160.60:FF:000130">
    <property type="entry name" value="Spalt-like transcription factor 4"/>
    <property type="match status" value="2"/>
</dbReference>
<keyword evidence="7" id="KW-0238">DNA-binding</keyword>
<proteinExistence type="predicted"/>
<feature type="domain" description="C2H2-type" evidence="11">
    <location>
        <begin position="203"/>
        <end position="230"/>
    </location>
</feature>
<feature type="domain" description="C2H2-type" evidence="11">
    <location>
        <begin position="231"/>
        <end position="258"/>
    </location>
</feature>
<comment type="subcellular location">
    <subcellularLocation>
        <location evidence="1">Nucleus</location>
    </subcellularLocation>
</comment>